<dbReference type="Pfam" id="PF08530">
    <property type="entry name" value="PepX_C"/>
    <property type="match status" value="1"/>
</dbReference>
<reference evidence="4" key="1">
    <citation type="journal article" date="2019" name="Int. J. Syst. Evol. Microbiol.">
        <title>The Global Catalogue of Microorganisms (GCM) 10K type strain sequencing project: providing services to taxonomists for standard genome sequencing and annotation.</title>
        <authorList>
            <consortium name="The Broad Institute Genomics Platform"/>
            <consortium name="The Broad Institute Genome Sequencing Center for Infectious Disease"/>
            <person name="Wu L."/>
            <person name="Ma J."/>
        </authorList>
    </citation>
    <scope>NUCLEOTIDE SEQUENCE [LARGE SCALE GENOMIC DNA]</scope>
    <source>
        <strain evidence="4">XZYJ18</strain>
    </source>
</reference>
<evidence type="ECO:0000259" key="2">
    <source>
        <dbReference type="SMART" id="SM00939"/>
    </source>
</evidence>
<dbReference type="RefSeq" id="WP_378577407.1">
    <property type="nucleotide sequence ID" value="NZ_JBHSFQ010000023.1"/>
</dbReference>
<dbReference type="SMART" id="SM00939">
    <property type="entry name" value="PepX_C"/>
    <property type="match status" value="1"/>
</dbReference>
<evidence type="ECO:0000313" key="3">
    <source>
        <dbReference type="EMBL" id="MFC4564365.1"/>
    </source>
</evidence>
<dbReference type="Proteomes" id="UP001595923">
    <property type="component" value="Unassembled WGS sequence"/>
</dbReference>
<keyword evidence="4" id="KW-1185">Reference proteome</keyword>
<dbReference type="Gene3D" id="2.60.120.260">
    <property type="entry name" value="Galactose-binding domain-like"/>
    <property type="match status" value="1"/>
</dbReference>
<keyword evidence="1 3" id="KW-0378">Hydrolase</keyword>
<dbReference type="SUPFAM" id="SSF49785">
    <property type="entry name" value="Galactose-binding domain-like"/>
    <property type="match status" value="1"/>
</dbReference>
<dbReference type="Pfam" id="PF02129">
    <property type="entry name" value="Peptidase_S15"/>
    <property type="match status" value="1"/>
</dbReference>
<dbReference type="Gene3D" id="1.10.3020.10">
    <property type="entry name" value="alpha-amino acid ester hydrolase ( Helical cap domain)"/>
    <property type="match status" value="1"/>
</dbReference>
<proteinExistence type="predicted"/>
<dbReference type="InterPro" id="IPR000383">
    <property type="entry name" value="Xaa-Pro-like_dom"/>
</dbReference>
<dbReference type="Gene3D" id="3.40.50.1820">
    <property type="entry name" value="alpha/beta hydrolase"/>
    <property type="match status" value="1"/>
</dbReference>
<dbReference type="InterPro" id="IPR005674">
    <property type="entry name" value="CocE/Ser_esterase"/>
</dbReference>
<accession>A0ABV9DZT6</accession>
<dbReference type="NCBIfam" id="TIGR00976">
    <property type="entry name" value="CocE_NonD"/>
    <property type="match status" value="1"/>
</dbReference>
<feature type="domain" description="Xaa-Pro dipeptidyl-peptidase C-terminal" evidence="2">
    <location>
        <begin position="277"/>
        <end position="482"/>
    </location>
</feature>
<evidence type="ECO:0000313" key="4">
    <source>
        <dbReference type="Proteomes" id="UP001595923"/>
    </source>
</evidence>
<name>A0ABV9DZT6_9ACTN</name>
<protein>
    <submittedName>
        <fullName evidence="3">CocE/NonD family hydrolase</fullName>
    </submittedName>
</protein>
<dbReference type="SUPFAM" id="SSF53474">
    <property type="entry name" value="alpha/beta-Hydrolases"/>
    <property type="match status" value="1"/>
</dbReference>
<sequence length="500" mass="52294">MTAPAPVTEDRTLPVAGGARLALTVTRPPGRSPGPAVVIRTPYGRDSLRPEAAGWARRGLPCVIADVRGRYGSGGAFHPFRDEEGDGAALLDWVRGQDFCDGRVLLAGASYGAYCALVTAAGAPRDAVAGVLVAVPALGPGETAREPGGAARLACRAGWWTEHAGAPRSRVPPPDISGLLTAVPPAAVPHLALGARPEGWDALWHAPRRGVLWNRLPAGIPLLAVGGLHDPFAADTVELADRWDGPARLLLGPWGHRLDAPRPGAALAGRRIGAVYTAWAAAVLSGTATGSGGLIAIDGDGQWRRFPRPAASRRAFPVRPAGHTFVADPTRPFLSHPLGADLPWRRADPPTGDRALGWTDPLPRGELRGPAAVRLSATADAVDADWVARISLRVGDGAPVQLAHAVVRRAHRPGVPVRLAIDLPPVGAVVPRGARLGVEIAGHHWPRHARNPHTGDDPITTAGPLRAARRDVVIDGVDLPWHPPRTAAVEAADVVKEIAQ</sequence>
<dbReference type="InterPro" id="IPR029058">
    <property type="entry name" value="AB_hydrolase_fold"/>
</dbReference>
<comment type="caution">
    <text evidence="3">The sequence shown here is derived from an EMBL/GenBank/DDBJ whole genome shotgun (WGS) entry which is preliminary data.</text>
</comment>
<organism evidence="3 4">
    <name type="scientific">Nocardiopsis mangrovi</name>
    <dbReference type="NCBI Taxonomy" id="1179818"/>
    <lineage>
        <taxon>Bacteria</taxon>
        <taxon>Bacillati</taxon>
        <taxon>Actinomycetota</taxon>
        <taxon>Actinomycetes</taxon>
        <taxon>Streptosporangiales</taxon>
        <taxon>Nocardiopsidaceae</taxon>
        <taxon>Nocardiopsis</taxon>
    </lineage>
</organism>
<dbReference type="EMBL" id="JBHSFQ010000023">
    <property type="protein sequence ID" value="MFC4564365.1"/>
    <property type="molecule type" value="Genomic_DNA"/>
</dbReference>
<dbReference type="GO" id="GO:0016787">
    <property type="term" value="F:hydrolase activity"/>
    <property type="evidence" value="ECO:0007669"/>
    <property type="project" value="UniProtKB-KW"/>
</dbReference>
<dbReference type="InterPro" id="IPR008979">
    <property type="entry name" value="Galactose-bd-like_sf"/>
</dbReference>
<gene>
    <name evidence="3" type="ORF">ACFO4E_21090</name>
</gene>
<evidence type="ECO:0000256" key="1">
    <source>
        <dbReference type="ARBA" id="ARBA00022801"/>
    </source>
</evidence>
<dbReference type="InterPro" id="IPR013736">
    <property type="entry name" value="Xaa-Pro_dipept_C"/>
</dbReference>